<accession>A0A0D2B293</accession>
<feature type="signal peptide" evidence="14">
    <location>
        <begin position="1"/>
        <end position="17"/>
    </location>
</feature>
<feature type="domain" description="Peptidase A1" evidence="15">
    <location>
        <begin position="87"/>
        <end position="400"/>
    </location>
</feature>
<dbReference type="OrthoDB" id="660550at2759"/>
<keyword evidence="14" id="KW-0732">Signal</keyword>
<keyword evidence="17" id="KW-1185">Reference proteome</keyword>
<evidence type="ECO:0000256" key="9">
    <source>
        <dbReference type="ARBA" id="ARBA00023288"/>
    </source>
</evidence>
<protein>
    <recommendedName>
        <fullName evidence="15">Peptidase A1 domain-containing protein</fullName>
    </recommendedName>
</protein>
<keyword evidence="3" id="KW-1003">Cell membrane</keyword>
<feature type="active site" evidence="10">
    <location>
        <position position="105"/>
    </location>
</feature>
<evidence type="ECO:0000256" key="1">
    <source>
        <dbReference type="ARBA" id="ARBA00004236"/>
    </source>
</evidence>
<evidence type="ECO:0000256" key="7">
    <source>
        <dbReference type="ARBA" id="ARBA00023136"/>
    </source>
</evidence>
<dbReference type="InterPro" id="IPR001969">
    <property type="entry name" value="Aspartic_peptidase_AS"/>
</dbReference>
<evidence type="ECO:0000313" key="17">
    <source>
        <dbReference type="Proteomes" id="UP000053259"/>
    </source>
</evidence>
<evidence type="ECO:0000256" key="8">
    <source>
        <dbReference type="ARBA" id="ARBA00023180"/>
    </source>
</evidence>
<evidence type="ECO:0000256" key="5">
    <source>
        <dbReference type="ARBA" id="ARBA00022750"/>
    </source>
</evidence>
<comment type="similarity">
    <text evidence="2 12">Belongs to the peptidase A1 family.</text>
</comment>
<keyword evidence="6 12" id="KW-0378">Hydrolase</keyword>
<feature type="disulfide bond" evidence="11">
    <location>
        <begin position="118"/>
        <end position="123"/>
    </location>
</feature>
<dbReference type="GO" id="GO:0004190">
    <property type="term" value="F:aspartic-type endopeptidase activity"/>
    <property type="evidence" value="ECO:0007669"/>
    <property type="project" value="UniProtKB-KW"/>
</dbReference>
<dbReference type="CDD" id="cd05471">
    <property type="entry name" value="pepsin_like"/>
    <property type="match status" value="1"/>
</dbReference>
<feature type="region of interest" description="Disordered" evidence="13">
    <location>
        <begin position="452"/>
        <end position="491"/>
    </location>
</feature>
<feature type="chain" id="PRO_5002238788" description="Peptidase A1 domain-containing protein" evidence="14">
    <location>
        <begin position="18"/>
        <end position="518"/>
    </location>
</feature>
<keyword evidence="9" id="KW-0449">Lipoprotein</keyword>
<keyword evidence="4 12" id="KW-0645">Protease</keyword>
<dbReference type="Proteomes" id="UP000053259">
    <property type="component" value="Unassembled WGS sequence"/>
</dbReference>
<evidence type="ECO:0000256" key="14">
    <source>
        <dbReference type="SAM" id="SignalP"/>
    </source>
</evidence>
<dbReference type="MEROPS" id="A01.077"/>
<dbReference type="PANTHER" id="PTHR47966">
    <property type="entry name" value="BETA-SITE APP-CLEAVING ENZYME, ISOFORM A-RELATED"/>
    <property type="match status" value="1"/>
</dbReference>
<dbReference type="InterPro" id="IPR001461">
    <property type="entry name" value="Aspartic_peptidase_A1"/>
</dbReference>
<evidence type="ECO:0000256" key="2">
    <source>
        <dbReference type="ARBA" id="ARBA00007447"/>
    </source>
</evidence>
<keyword evidence="7" id="KW-0472">Membrane</keyword>
<dbReference type="PRINTS" id="PR00792">
    <property type="entry name" value="PEPSIN"/>
</dbReference>
<keyword evidence="5 12" id="KW-0064">Aspartyl protease</keyword>
<reference evidence="16 17" key="1">
    <citation type="submission" date="2015-01" db="EMBL/GenBank/DDBJ databases">
        <title>The Genome Sequence of Ochroconis gallopava CBS43764.</title>
        <authorList>
            <consortium name="The Broad Institute Genomics Platform"/>
            <person name="Cuomo C."/>
            <person name="de Hoog S."/>
            <person name="Gorbushina A."/>
            <person name="Stielow B."/>
            <person name="Teixiera M."/>
            <person name="Abouelleil A."/>
            <person name="Chapman S.B."/>
            <person name="Priest M."/>
            <person name="Young S.K."/>
            <person name="Wortman J."/>
            <person name="Nusbaum C."/>
            <person name="Birren B."/>
        </authorList>
    </citation>
    <scope>NUCLEOTIDE SEQUENCE [LARGE SCALE GENOMIC DNA]</scope>
    <source>
        <strain evidence="16 17">CBS 43764</strain>
    </source>
</reference>
<keyword evidence="8" id="KW-0325">Glycoprotein</keyword>
<feature type="active site" evidence="10">
    <location>
        <position position="295"/>
    </location>
</feature>
<dbReference type="PANTHER" id="PTHR47966:SF75">
    <property type="entry name" value="ENDOPEPTIDASE (CTSD), PUTATIVE (AFU_ORTHOLOGUE AFUA_4G07040)-RELATED"/>
    <property type="match status" value="1"/>
</dbReference>
<gene>
    <name evidence="16" type="ORF">PV09_03926</name>
</gene>
<name>A0A0D2B293_9PEZI</name>
<dbReference type="InParanoid" id="A0A0D2B293"/>
<dbReference type="STRING" id="253628.A0A0D2B293"/>
<feature type="compositionally biased region" description="Low complexity" evidence="13">
    <location>
        <begin position="469"/>
        <end position="491"/>
    </location>
</feature>
<evidence type="ECO:0000256" key="10">
    <source>
        <dbReference type="PIRSR" id="PIRSR601461-1"/>
    </source>
</evidence>
<dbReference type="SUPFAM" id="SSF50630">
    <property type="entry name" value="Acid proteases"/>
    <property type="match status" value="1"/>
</dbReference>
<dbReference type="EMBL" id="KN847538">
    <property type="protein sequence ID" value="KIW05414.1"/>
    <property type="molecule type" value="Genomic_DNA"/>
</dbReference>
<evidence type="ECO:0000313" key="16">
    <source>
        <dbReference type="EMBL" id="KIW05414.1"/>
    </source>
</evidence>
<evidence type="ECO:0000259" key="15">
    <source>
        <dbReference type="PROSITE" id="PS51767"/>
    </source>
</evidence>
<organism evidence="16 17">
    <name type="scientific">Verruconis gallopava</name>
    <dbReference type="NCBI Taxonomy" id="253628"/>
    <lineage>
        <taxon>Eukaryota</taxon>
        <taxon>Fungi</taxon>
        <taxon>Dikarya</taxon>
        <taxon>Ascomycota</taxon>
        <taxon>Pezizomycotina</taxon>
        <taxon>Dothideomycetes</taxon>
        <taxon>Pleosporomycetidae</taxon>
        <taxon>Venturiales</taxon>
        <taxon>Sympoventuriaceae</taxon>
        <taxon>Verruconis</taxon>
    </lineage>
</organism>
<sequence length="518" mass="54567">MRFTIPALLVFLQATSAFYPYFKDEQQTSHQSPRAILPPQDLADNGLRATIRKLPAKRTNNFNIIPASSPTQENSLGVDQDGSDYSYFSAFKFGTSDKVFYMLLDSAASNTWVMSSDCKSSACGVHNLLGTGDSSSLKVVQESFSVTYGTGSVQGIRGSDTAHLGSISVPLTFGLATNVSNEFTTFPMDGILGLGRPENLVDKSGDVGAPSLMDVLITAKIITAKMFGLDLWRASDGGTNSGELNFGMPDSSRYSGELNYIAAMNNTDGFWEIPVDGASVNGDNAGLSGRTAIIDSGTSYILVPYDDAVQLHELIPNYKTAGTETFIVPCDSTASVQLTFGGVTYGISPKDYVGRQTTGGCSSNIVGRQTFGPKQWLVGDVFLKNVYTLFDYDGQRVGFGIKKSSSSDAAATASVIVSAAQSDQHISDTQSQSTAPSTNPVLTFSSTGSGTISATATSSHEVSTLHETASSSGAASSRSTNSPAASSSAAPGSTLRFYTSVGNWAIFAFVGFLFLTSL</sequence>
<dbReference type="GO" id="GO:0006508">
    <property type="term" value="P:proteolysis"/>
    <property type="evidence" value="ECO:0007669"/>
    <property type="project" value="UniProtKB-KW"/>
</dbReference>
<keyword evidence="11" id="KW-1015">Disulfide bond</keyword>
<dbReference type="RefSeq" id="XP_016215283.1">
    <property type="nucleotide sequence ID" value="XM_016357194.1"/>
</dbReference>
<dbReference type="InterPro" id="IPR033121">
    <property type="entry name" value="PEPTIDASE_A1"/>
</dbReference>
<evidence type="ECO:0000256" key="4">
    <source>
        <dbReference type="ARBA" id="ARBA00022670"/>
    </source>
</evidence>
<dbReference type="InterPro" id="IPR021109">
    <property type="entry name" value="Peptidase_aspartic_dom_sf"/>
</dbReference>
<evidence type="ECO:0000256" key="13">
    <source>
        <dbReference type="SAM" id="MobiDB-lite"/>
    </source>
</evidence>
<dbReference type="GeneID" id="27311899"/>
<evidence type="ECO:0000256" key="6">
    <source>
        <dbReference type="ARBA" id="ARBA00022801"/>
    </source>
</evidence>
<evidence type="ECO:0000256" key="11">
    <source>
        <dbReference type="PIRSR" id="PIRSR601461-2"/>
    </source>
</evidence>
<evidence type="ECO:0000256" key="3">
    <source>
        <dbReference type="ARBA" id="ARBA00022475"/>
    </source>
</evidence>
<dbReference type="GO" id="GO:0005886">
    <property type="term" value="C:plasma membrane"/>
    <property type="evidence" value="ECO:0007669"/>
    <property type="project" value="UniProtKB-SubCell"/>
</dbReference>
<dbReference type="VEuPathDB" id="FungiDB:PV09_03926"/>
<dbReference type="FunFam" id="2.40.70.10:FF:000060">
    <property type="entry name" value="Aspartic-type endopeptidase ctsD"/>
    <property type="match status" value="1"/>
</dbReference>
<dbReference type="Pfam" id="PF00026">
    <property type="entry name" value="Asp"/>
    <property type="match status" value="1"/>
</dbReference>
<dbReference type="AlphaFoldDB" id="A0A0D2B293"/>
<dbReference type="InterPro" id="IPR034164">
    <property type="entry name" value="Pepsin-like_dom"/>
</dbReference>
<dbReference type="PROSITE" id="PS00141">
    <property type="entry name" value="ASP_PROTEASE"/>
    <property type="match status" value="1"/>
</dbReference>
<dbReference type="Gene3D" id="2.40.70.10">
    <property type="entry name" value="Acid Proteases"/>
    <property type="match status" value="2"/>
</dbReference>
<evidence type="ECO:0000256" key="12">
    <source>
        <dbReference type="RuleBase" id="RU000454"/>
    </source>
</evidence>
<proteinExistence type="inferred from homology"/>
<dbReference type="PROSITE" id="PS51767">
    <property type="entry name" value="PEPTIDASE_A1"/>
    <property type="match status" value="1"/>
</dbReference>
<comment type="subcellular location">
    <subcellularLocation>
        <location evidence="1">Cell membrane</location>
    </subcellularLocation>
</comment>